<dbReference type="Gene3D" id="3.40.50.150">
    <property type="entry name" value="Vaccinia Virus protein VP39"/>
    <property type="match status" value="1"/>
</dbReference>
<dbReference type="PANTHER" id="PTHR14614">
    <property type="entry name" value="HEPATOCELLULAR CARCINOMA-ASSOCIATED ANTIGEN"/>
    <property type="match status" value="1"/>
</dbReference>
<organism evidence="1 2">
    <name type="scientific">Tigriopus californicus</name>
    <name type="common">Marine copepod</name>
    <dbReference type="NCBI Taxonomy" id="6832"/>
    <lineage>
        <taxon>Eukaryota</taxon>
        <taxon>Metazoa</taxon>
        <taxon>Ecdysozoa</taxon>
        <taxon>Arthropoda</taxon>
        <taxon>Crustacea</taxon>
        <taxon>Multicrustacea</taxon>
        <taxon>Hexanauplia</taxon>
        <taxon>Copepoda</taxon>
        <taxon>Harpacticoida</taxon>
        <taxon>Harpacticidae</taxon>
        <taxon>Tigriopus</taxon>
    </lineage>
</organism>
<dbReference type="InterPro" id="IPR019410">
    <property type="entry name" value="Methyltransf_16"/>
</dbReference>
<accession>A0A553NY82</accession>
<evidence type="ECO:0000313" key="1">
    <source>
        <dbReference type="EMBL" id="TRY70380.1"/>
    </source>
</evidence>
<dbReference type="AlphaFoldDB" id="A0A553NY82"/>
<sequence length="377" mass="42732">MEISLEDRCIVIVRSFITAYFGHVPVQSPIWNNLHDLCIKYFAYAAHTQHDLKATRDCLSSQLTDVVEHHELTRFPVSPKLKSEVAHWMKRVLDGDTTSNGNIEFEEPEYIFKSFERNHLEYVTLLEENRNIIGHGTTGLTSWQGAMFLTDWLTKFTSFLTNQRVIELGSGSGLLGLSLLRSFGMESFIFTDCHVKVINAIINNLQLNFPSDSSTKDLDPAELLEQTQIGPHYVIPEEKIRSVSYHQRIGHCSTAVQHLDWLKYDVSSLPKVDVILGSDIVYERAFLPPLCGLIQDLLKLSDAMDPTAYIACTERSFTTLDCFNDELKKHGLSYAIISKGSYSPTETIVNSDVSHQATRLYRIKLTGNLPQPERGLF</sequence>
<dbReference type="InterPro" id="IPR029063">
    <property type="entry name" value="SAM-dependent_MTases_sf"/>
</dbReference>
<gene>
    <name evidence="1" type="ORF">TCAL_02886</name>
</gene>
<dbReference type="OMA" id="ACTERSQ"/>
<evidence type="ECO:0008006" key="3">
    <source>
        <dbReference type="Google" id="ProtNLM"/>
    </source>
</evidence>
<protein>
    <recommendedName>
        <fullName evidence="3">FAM86 N-terminal domain-containing protein</fullName>
    </recommendedName>
</protein>
<name>A0A553NY82_TIGCA</name>
<dbReference type="Proteomes" id="UP000318571">
    <property type="component" value="Chromosome 9"/>
</dbReference>
<evidence type="ECO:0000313" key="2">
    <source>
        <dbReference type="Proteomes" id="UP000318571"/>
    </source>
</evidence>
<reference evidence="1 2" key="1">
    <citation type="journal article" date="2018" name="Nat. Ecol. Evol.">
        <title>Genomic signatures of mitonuclear coevolution across populations of Tigriopus californicus.</title>
        <authorList>
            <person name="Barreto F.S."/>
            <person name="Watson E.T."/>
            <person name="Lima T.G."/>
            <person name="Willett C.S."/>
            <person name="Edmands S."/>
            <person name="Li W."/>
            <person name="Burton R.S."/>
        </authorList>
    </citation>
    <scope>NUCLEOTIDE SEQUENCE [LARGE SCALE GENOMIC DNA]</scope>
    <source>
        <strain evidence="1 2">San Diego</strain>
    </source>
</reference>
<comment type="caution">
    <text evidence="1">The sequence shown here is derived from an EMBL/GenBank/DDBJ whole genome shotgun (WGS) entry which is preliminary data.</text>
</comment>
<dbReference type="PANTHER" id="PTHR14614:SF130">
    <property type="entry name" value="PROTEIN-LYSINE N-METHYLTRANSFERASE EEF2KMT"/>
    <property type="match status" value="1"/>
</dbReference>
<dbReference type="Pfam" id="PF10294">
    <property type="entry name" value="Methyltransf_16"/>
    <property type="match status" value="2"/>
</dbReference>
<dbReference type="OrthoDB" id="6376291at2759"/>
<dbReference type="EMBL" id="VCGU01000009">
    <property type="protein sequence ID" value="TRY70380.1"/>
    <property type="molecule type" value="Genomic_DNA"/>
</dbReference>
<proteinExistence type="predicted"/>
<keyword evidence="2" id="KW-1185">Reference proteome</keyword>
<dbReference type="SUPFAM" id="SSF53335">
    <property type="entry name" value="S-adenosyl-L-methionine-dependent methyltransferases"/>
    <property type="match status" value="1"/>
</dbReference>
<dbReference type="GO" id="GO:0032991">
    <property type="term" value="C:protein-containing complex"/>
    <property type="evidence" value="ECO:0007669"/>
    <property type="project" value="TreeGrafter"/>
</dbReference>
<dbReference type="STRING" id="6832.A0A553NY82"/>